<dbReference type="SUPFAM" id="SSF81891">
    <property type="entry name" value="Poly A polymerase C-terminal region-like"/>
    <property type="match status" value="1"/>
</dbReference>
<dbReference type="InterPro" id="IPR002646">
    <property type="entry name" value="PolA_pol_head_dom"/>
</dbReference>
<dbReference type="InterPro" id="IPR043519">
    <property type="entry name" value="NT_sf"/>
</dbReference>
<dbReference type="GeneID" id="94336988"/>
<keyword evidence="2 4" id="KW-0808">Transferase</keyword>
<dbReference type="RefSeq" id="XP_067802933.1">
    <property type="nucleotide sequence ID" value="XM_067947711.1"/>
</dbReference>
<feature type="domain" description="Poly A polymerase head" evidence="5">
    <location>
        <begin position="120"/>
        <end position="258"/>
    </location>
</feature>
<keyword evidence="7" id="KW-1185">Reference proteome</keyword>
<dbReference type="Gene3D" id="3.30.460.10">
    <property type="entry name" value="Beta Polymerase, domain 2"/>
    <property type="match status" value="1"/>
</dbReference>
<evidence type="ECO:0000313" key="6">
    <source>
        <dbReference type="EMBL" id="KAK2196091.1"/>
    </source>
</evidence>
<dbReference type="KEGG" id="bdw:94336988"/>
<accession>A0AAD9UNP7</accession>
<dbReference type="GO" id="GO:0003723">
    <property type="term" value="F:RNA binding"/>
    <property type="evidence" value="ECO:0007669"/>
    <property type="project" value="UniProtKB-KW"/>
</dbReference>
<dbReference type="Pfam" id="PF01743">
    <property type="entry name" value="PolyA_pol"/>
    <property type="match status" value="1"/>
</dbReference>
<evidence type="ECO:0000256" key="3">
    <source>
        <dbReference type="ARBA" id="ARBA00022884"/>
    </source>
</evidence>
<sequence>MNSWKSLLGISSVLASTRRGYDFKRKLTNPRCGECNFINTTGHAIMSSATPNLSKMDKKYNCNSAVIANMNSGEEIDVDVYINGSSEPCEKIPIFITENERQLFDLLLKCTEYHGLKAELRVAGGWVRDKILNKTSDDIDIALDIMTGVEFCEYLNKFTSDNLGFQKSVGVVKRRPEQSKHLETATLNILGFDIDFVNLRCEDYAADSRIPIMRIGTPKEDANRRDFTINSLFYNITKNCLEDWTGLGISDLRSNIIRACGAAAETFSDDPLRVIRAIRFSSRFSYKLDDEIINAINDKLLNELLVKVWIDRHGSPIVQVTRPRIAQELVHMLARENIAQAFDMLHSFKILGMLMRDGDQQPTDSIIKQGNDMIQALSETFCEISDTNLAMKYTYLGALIYYFKEEKYSPKQTLVERVIKDNMKLPTKHANSALAIAKGVDMYHALYPDIDKVQLGLAMRFLGPLWKESLLLSTCVPLNGNKLGVPFYHQVMAKVDSESLEQVLTLKAPITGDELKRVLPKIRVGPEFKSALDFQVENLIAQPDLEKDMLEQMLKQHFVKYC</sequence>
<dbReference type="GO" id="GO:0052927">
    <property type="term" value="F:CC tRNA cytidylyltransferase activity"/>
    <property type="evidence" value="ECO:0007669"/>
    <property type="project" value="TreeGrafter"/>
</dbReference>
<dbReference type="Gene3D" id="1.10.3090.10">
    <property type="entry name" value="cca-adding enzyme, domain 2"/>
    <property type="match status" value="1"/>
</dbReference>
<name>A0AAD9UNP7_9APIC</name>
<dbReference type="AlphaFoldDB" id="A0AAD9UNP7"/>
<evidence type="ECO:0000256" key="4">
    <source>
        <dbReference type="RuleBase" id="RU003953"/>
    </source>
</evidence>
<evidence type="ECO:0000313" key="7">
    <source>
        <dbReference type="Proteomes" id="UP001214638"/>
    </source>
</evidence>
<evidence type="ECO:0000256" key="1">
    <source>
        <dbReference type="ARBA" id="ARBA00007265"/>
    </source>
</evidence>
<dbReference type="EMBL" id="JALLKP010000003">
    <property type="protein sequence ID" value="KAK2196091.1"/>
    <property type="molecule type" value="Genomic_DNA"/>
</dbReference>
<evidence type="ECO:0000256" key="2">
    <source>
        <dbReference type="ARBA" id="ARBA00022679"/>
    </source>
</evidence>
<dbReference type="PANTHER" id="PTHR13734:SF5">
    <property type="entry name" value="CCA TRNA NUCLEOTIDYLTRANSFERASE, MITOCHONDRIAL"/>
    <property type="match status" value="1"/>
</dbReference>
<protein>
    <submittedName>
        <fullName evidence="6">Bifunctional Nucleotidyltransferase superfamily/Poly A polymerase</fullName>
    </submittedName>
</protein>
<dbReference type="Proteomes" id="UP001214638">
    <property type="component" value="Unassembled WGS sequence"/>
</dbReference>
<dbReference type="CDD" id="cd05398">
    <property type="entry name" value="NT_ClassII-CCAase"/>
    <property type="match status" value="1"/>
</dbReference>
<keyword evidence="3 4" id="KW-0694">RNA-binding</keyword>
<comment type="caution">
    <text evidence="6">The sequence shown here is derived from an EMBL/GenBank/DDBJ whole genome shotgun (WGS) entry which is preliminary data.</text>
</comment>
<dbReference type="FunFam" id="3.30.460.10:FF:000019">
    <property type="entry name" value="tRNA nucleotidyltransferase cca2"/>
    <property type="match status" value="1"/>
</dbReference>
<reference evidence="6" key="1">
    <citation type="journal article" date="2023" name="Nat. Microbiol.">
        <title>Babesia duncani multi-omics identifies virulence factors and drug targets.</title>
        <authorList>
            <person name="Singh P."/>
            <person name="Lonardi S."/>
            <person name="Liang Q."/>
            <person name="Vydyam P."/>
            <person name="Khabirova E."/>
            <person name="Fang T."/>
            <person name="Gihaz S."/>
            <person name="Thekkiniath J."/>
            <person name="Munshi M."/>
            <person name="Abel S."/>
            <person name="Ciampossin L."/>
            <person name="Batugedara G."/>
            <person name="Gupta M."/>
            <person name="Lu X.M."/>
            <person name="Lenz T."/>
            <person name="Chakravarty S."/>
            <person name="Cornillot E."/>
            <person name="Hu Y."/>
            <person name="Ma W."/>
            <person name="Gonzalez L.M."/>
            <person name="Sanchez S."/>
            <person name="Estrada K."/>
            <person name="Sanchez-Flores A."/>
            <person name="Montero E."/>
            <person name="Harb O.S."/>
            <person name="Le Roch K.G."/>
            <person name="Mamoun C.B."/>
        </authorList>
    </citation>
    <scope>NUCLEOTIDE SEQUENCE</scope>
    <source>
        <strain evidence="6">WA1</strain>
    </source>
</reference>
<dbReference type="SUPFAM" id="SSF81301">
    <property type="entry name" value="Nucleotidyltransferase"/>
    <property type="match status" value="1"/>
</dbReference>
<evidence type="ECO:0000259" key="5">
    <source>
        <dbReference type="Pfam" id="PF01743"/>
    </source>
</evidence>
<dbReference type="GO" id="GO:0001680">
    <property type="term" value="P:tRNA 3'-terminal CCA addition"/>
    <property type="evidence" value="ECO:0007669"/>
    <property type="project" value="TreeGrafter"/>
</dbReference>
<organism evidence="6 7">
    <name type="scientific">Babesia duncani</name>
    <dbReference type="NCBI Taxonomy" id="323732"/>
    <lineage>
        <taxon>Eukaryota</taxon>
        <taxon>Sar</taxon>
        <taxon>Alveolata</taxon>
        <taxon>Apicomplexa</taxon>
        <taxon>Aconoidasida</taxon>
        <taxon>Piroplasmida</taxon>
        <taxon>Babesiidae</taxon>
        <taxon>Babesia</taxon>
    </lineage>
</organism>
<dbReference type="GO" id="GO:0005739">
    <property type="term" value="C:mitochondrion"/>
    <property type="evidence" value="ECO:0007669"/>
    <property type="project" value="UniProtKB-ARBA"/>
</dbReference>
<dbReference type="GO" id="GO:0052929">
    <property type="term" value="F:ATP:3'-cytidine-cytidine-tRNA adenylyltransferase activity"/>
    <property type="evidence" value="ECO:0007669"/>
    <property type="project" value="TreeGrafter"/>
</dbReference>
<proteinExistence type="inferred from homology"/>
<gene>
    <name evidence="6" type="ORF">BdWA1_002691</name>
</gene>
<comment type="similarity">
    <text evidence="1 4">Belongs to the tRNA nucleotidyltransferase/poly(A) polymerase family.</text>
</comment>
<dbReference type="PANTHER" id="PTHR13734">
    <property type="entry name" value="TRNA-NUCLEOTIDYLTRANSFERASE"/>
    <property type="match status" value="1"/>
</dbReference>